<accession>Q465G6</accession>
<proteinExistence type="predicted"/>
<keyword evidence="1" id="KW-0812">Transmembrane</keyword>
<dbReference type="KEGG" id="mba:Mbar_A3611"/>
<name>Q465G6_METBF</name>
<evidence type="ECO:0000256" key="1">
    <source>
        <dbReference type="SAM" id="Phobius"/>
    </source>
</evidence>
<reference evidence="2" key="1">
    <citation type="submission" date="2006-06" db="EMBL/GenBank/DDBJ databases">
        <title>Complete sequence of chromosome 1 of Methanosarcina barkeri str. fusaro.</title>
        <authorList>
            <person name="Copeland A."/>
            <person name="Lucas S."/>
            <person name="Lapidus A."/>
            <person name="Barry K."/>
            <person name="Detter J.C."/>
            <person name="Glavina T."/>
            <person name="Hammon N."/>
            <person name="Israni S."/>
            <person name="Pitluck S."/>
            <person name="Goodwin L.A."/>
            <person name="Saunders E.H."/>
            <person name="Schmutz J."/>
            <person name="Larimer F."/>
            <person name="Land M."/>
            <person name="Anderson I."/>
            <person name="Richardson P."/>
        </authorList>
    </citation>
    <scope>NUCLEOTIDE SEQUENCE</scope>
    <source>
        <strain evidence="2">Fusaro</strain>
    </source>
</reference>
<sequence>MLLTVAASTAAAFNLTDTDCCYAANFPIIAATTTKAAPAAPAAAATPATAAATAELFKEWKSSHITTSRFYILLLYIFLVNLHSFLYRANIFFRLERVSPIKLYIDSPTLLLFLKTVFWSAFA</sequence>
<evidence type="ECO:0000313" key="2">
    <source>
        <dbReference type="EMBL" id="AAZ72476.1"/>
    </source>
</evidence>
<feature type="transmembrane region" description="Helical" evidence="1">
    <location>
        <begin position="70"/>
        <end position="91"/>
    </location>
</feature>
<dbReference type="PaxDb" id="269797-Mbar_A3611"/>
<protein>
    <submittedName>
        <fullName evidence="2">Uncharacterized protein</fullName>
    </submittedName>
</protein>
<dbReference type="EMBL" id="CP000099">
    <property type="protein sequence ID" value="AAZ72476.1"/>
    <property type="molecule type" value="Genomic_DNA"/>
</dbReference>
<gene>
    <name evidence="2" type="ordered locus">Mbar_A3611</name>
</gene>
<dbReference type="HOGENOM" id="CLU_2010093_0_0_2"/>
<keyword evidence="1" id="KW-1133">Transmembrane helix</keyword>
<organism evidence="2">
    <name type="scientific">Methanosarcina barkeri (strain Fusaro / DSM 804)</name>
    <dbReference type="NCBI Taxonomy" id="269797"/>
    <lineage>
        <taxon>Archaea</taxon>
        <taxon>Methanobacteriati</taxon>
        <taxon>Methanobacteriota</taxon>
        <taxon>Stenosarchaea group</taxon>
        <taxon>Methanomicrobia</taxon>
        <taxon>Methanosarcinales</taxon>
        <taxon>Methanosarcinaceae</taxon>
        <taxon>Methanosarcina</taxon>
    </lineage>
</organism>
<keyword evidence="1" id="KW-0472">Membrane</keyword>
<dbReference type="AlphaFoldDB" id="Q465G6"/>